<sequence length="151" mass="15753">MLKKSAVFALAGIAASAAISVVSAPRAAADANGCTWSKGGVLAHNCINVRGSGTYVESVASQFYFGQPASIATDNVCDRQHEIAYTPQGGQRMVQSVNLTGCLAAAVVYTGGDYAVVNYGRNFEANSTVCTRAKNSATTDWTEWACETIEG</sequence>
<feature type="signal peptide" evidence="1">
    <location>
        <begin position="1"/>
        <end position="28"/>
    </location>
</feature>
<feature type="chain" id="PRO_5039703042" evidence="1">
    <location>
        <begin position="29"/>
        <end position="151"/>
    </location>
</feature>
<evidence type="ECO:0000313" key="3">
    <source>
        <dbReference type="Proteomes" id="UP000535543"/>
    </source>
</evidence>
<name>A0A848KFL6_9NOCA</name>
<keyword evidence="3" id="KW-1185">Reference proteome</keyword>
<accession>A0A848KFL6</accession>
<evidence type="ECO:0000313" key="2">
    <source>
        <dbReference type="EMBL" id="NMN95924.1"/>
    </source>
</evidence>
<protein>
    <submittedName>
        <fullName evidence="2">Uncharacterized protein</fullName>
    </submittedName>
</protein>
<keyword evidence="1" id="KW-0732">Signal</keyword>
<dbReference type="RefSeq" id="WP_169587348.1">
    <property type="nucleotide sequence ID" value="NZ_VCQU01000004.1"/>
</dbReference>
<gene>
    <name evidence="2" type="ORF">FGL95_12860</name>
</gene>
<dbReference type="Proteomes" id="UP000535543">
    <property type="component" value="Unassembled WGS sequence"/>
</dbReference>
<dbReference type="EMBL" id="VCQU01000004">
    <property type="protein sequence ID" value="NMN95924.1"/>
    <property type="molecule type" value="Genomic_DNA"/>
</dbReference>
<organism evidence="2 3">
    <name type="scientific">Antrihabitans stalactiti</name>
    <dbReference type="NCBI Taxonomy" id="2584121"/>
    <lineage>
        <taxon>Bacteria</taxon>
        <taxon>Bacillati</taxon>
        <taxon>Actinomycetota</taxon>
        <taxon>Actinomycetes</taxon>
        <taxon>Mycobacteriales</taxon>
        <taxon>Nocardiaceae</taxon>
        <taxon>Antrihabitans</taxon>
    </lineage>
</organism>
<reference evidence="2 3" key="1">
    <citation type="submission" date="2019-05" db="EMBL/GenBank/DDBJ databases">
        <authorList>
            <person name="Lee S.D."/>
        </authorList>
    </citation>
    <scope>NUCLEOTIDE SEQUENCE [LARGE SCALE GENOMIC DNA]</scope>
    <source>
        <strain evidence="2 3">YC2-7</strain>
    </source>
</reference>
<comment type="caution">
    <text evidence="2">The sequence shown here is derived from an EMBL/GenBank/DDBJ whole genome shotgun (WGS) entry which is preliminary data.</text>
</comment>
<reference evidence="2 3" key="2">
    <citation type="submission" date="2020-06" db="EMBL/GenBank/DDBJ databases">
        <title>Antribacter stalactiti gen. nov., sp. nov., a new member of the family Nacardiaceae isolated from a cave.</title>
        <authorList>
            <person name="Kim I.S."/>
        </authorList>
    </citation>
    <scope>NUCLEOTIDE SEQUENCE [LARGE SCALE GENOMIC DNA]</scope>
    <source>
        <strain evidence="2 3">YC2-7</strain>
    </source>
</reference>
<dbReference type="AlphaFoldDB" id="A0A848KFL6"/>
<proteinExistence type="predicted"/>
<evidence type="ECO:0000256" key="1">
    <source>
        <dbReference type="SAM" id="SignalP"/>
    </source>
</evidence>